<sequence length="406" mass="45926">MLNFKKMKMIKKISKILFIGLFVALTTSCSDQLDIPSEASLDANANLATEDVDKLLTGLYKKMRHPNQYGYFAIMNTEIMGDNYKPVKFQWFQVQNFYENKVPAGDILLSYFYADYYAGIDRANTILKVPSANEAQKGAARYNRALSYLRLYDMFERVPLIDENYDRTPIAPSSKEDVLNFIVEDLKYAKENCVSFNGLSLLESQKTPTKEAASALLARVYRVQGDIAAAGVEAEELITSGKFSLAANPLERDPEVIFMYKGNKAETVGSWGWIMSPEARTWNCFAAADDLTALVKGEDTRKILFDFDGKDANGGYIYSKKYKTEDNSDLLVSRIAEMYLISAEAGNTARLDELQAARKSSLTLAEERRLEMSFEWTRWEDLKLEGKTSYILPYPTRAVDSNPLLK</sequence>
<dbReference type="PROSITE" id="PS51257">
    <property type="entry name" value="PROKAR_LIPOPROTEIN"/>
    <property type="match status" value="1"/>
</dbReference>
<accession>A0A3S8RAG2</accession>
<evidence type="ECO:0000259" key="1">
    <source>
        <dbReference type="Pfam" id="PF14322"/>
    </source>
</evidence>
<feature type="domain" description="SusD-like N-terminal" evidence="1">
    <location>
        <begin position="48"/>
        <end position="221"/>
    </location>
</feature>
<evidence type="ECO:0000313" key="3">
    <source>
        <dbReference type="Proteomes" id="UP000274593"/>
    </source>
</evidence>
<dbReference type="InterPro" id="IPR033985">
    <property type="entry name" value="SusD-like_N"/>
</dbReference>
<reference evidence="2 3" key="1">
    <citation type="submission" date="2018-09" db="EMBL/GenBank/DDBJ databases">
        <title>Insights into the microbiota of Asian seabass (Lates calcarifer) with tenacibaculosis symptoms and description of sp. nov. Tenacibaculum singaporense.</title>
        <authorList>
            <person name="Miyake S."/>
            <person name="Soh M."/>
            <person name="Azman M.N."/>
            <person name="Ngoh S.Y."/>
            <person name="Orban L."/>
        </authorList>
    </citation>
    <scope>NUCLEOTIDE SEQUENCE [LARGE SCALE GENOMIC DNA]</scope>
    <source>
        <strain evidence="2 3">DSM 106434</strain>
    </source>
</reference>
<name>A0A3S8RAG2_9FLAO</name>
<dbReference type="InterPro" id="IPR011990">
    <property type="entry name" value="TPR-like_helical_dom_sf"/>
</dbReference>
<dbReference type="KEGG" id="tsig:D6T69_14695"/>
<keyword evidence="3" id="KW-1185">Reference proteome</keyword>
<protein>
    <recommendedName>
        <fullName evidence="1">SusD-like N-terminal domain-containing protein</fullName>
    </recommendedName>
</protein>
<organism evidence="2 3">
    <name type="scientific">Tenacibaculum singaporense</name>
    <dbReference type="NCBI Taxonomy" id="2358479"/>
    <lineage>
        <taxon>Bacteria</taxon>
        <taxon>Pseudomonadati</taxon>
        <taxon>Bacteroidota</taxon>
        <taxon>Flavobacteriia</taxon>
        <taxon>Flavobacteriales</taxon>
        <taxon>Flavobacteriaceae</taxon>
        <taxon>Tenacibaculum</taxon>
    </lineage>
</organism>
<dbReference type="Pfam" id="PF14322">
    <property type="entry name" value="SusD-like_3"/>
    <property type="match status" value="1"/>
</dbReference>
<proteinExistence type="predicted"/>
<dbReference type="Gene3D" id="1.25.40.390">
    <property type="match status" value="1"/>
</dbReference>
<dbReference type="AlphaFoldDB" id="A0A3S8RAG2"/>
<evidence type="ECO:0000313" key="2">
    <source>
        <dbReference type="EMBL" id="AZJ36715.1"/>
    </source>
</evidence>
<dbReference type="SUPFAM" id="SSF48452">
    <property type="entry name" value="TPR-like"/>
    <property type="match status" value="1"/>
</dbReference>
<dbReference type="Proteomes" id="UP000274593">
    <property type="component" value="Chromosome"/>
</dbReference>
<gene>
    <name evidence="2" type="ORF">D6T69_14695</name>
</gene>
<dbReference type="EMBL" id="CP032548">
    <property type="protein sequence ID" value="AZJ36715.1"/>
    <property type="molecule type" value="Genomic_DNA"/>
</dbReference>